<keyword evidence="4" id="KW-1185">Reference proteome</keyword>
<dbReference type="Gene3D" id="3.40.50.2300">
    <property type="match status" value="1"/>
</dbReference>
<name>A0ABS3BNK6_9BACT</name>
<feature type="modified residue" description="4-aspartylphosphate" evidence="1">
    <location>
        <position position="68"/>
    </location>
</feature>
<dbReference type="InterPro" id="IPR052893">
    <property type="entry name" value="TCS_response_regulator"/>
</dbReference>
<keyword evidence="1" id="KW-0597">Phosphoprotein</keyword>
<evidence type="ECO:0000313" key="4">
    <source>
        <dbReference type="Proteomes" id="UP000664698"/>
    </source>
</evidence>
<gene>
    <name evidence="3" type="ORF">J0A67_08465</name>
</gene>
<evidence type="ECO:0000256" key="1">
    <source>
        <dbReference type="PROSITE-ProRule" id="PRU00169"/>
    </source>
</evidence>
<dbReference type="InterPro" id="IPR001789">
    <property type="entry name" value="Sig_transdc_resp-reg_receiver"/>
</dbReference>
<protein>
    <submittedName>
        <fullName evidence="3">Response regulator</fullName>
    </submittedName>
</protein>
<dbReference type="RefSeq" id="WP_206568876.1">
    <property type="nucleotide sequence ID" value="NZ_JAFKCW010000002.1"/>
</dbReference>
<dbReference type="InterPro" id="IPR011006">
    <property type="entry name" value="CheY-like_superfamily"/>
</dbReference>
<proteinExistence type="predicted"/>
<dbReference type="PROSITE" id="PS50110">
    <property type="entry name" value="RESPONSE_REGULATORY"/>
    <property type="match status" value="1"/>
</dbReference>
<dbReference type="PANTHER" id="PTHR44520:SF2">
    <property type="entry name" value="RESPONSE REGULATOR RCP1"/>
    <property type="match status" value="1"/>
</dbReference>
<evidence type="ECO:0000259" key="2">
    <source>
        <dbReference type="PROSITE" id="PS50110"/>
    </source>
</evidence>
<sequence length="139" mass="15811">MTEKLDKLDCILLIDDDEATNFYHRVILEDEVDKTYIHAVKSARDGINYLLGKGDFEGNPQPGIIFLDINMPGLDGWDFLSEYNELSADIHDRSIVVLLTTSVNPDDRERAAQIPAVREFVSKPLTPEAFRKVVQENFN</sequence>
<dbReference type="PANTHER" id="PTHR44520">
    <property type="entry name" value="RESPONSE REGULATOR RCP1-RELATED"/>
    <property type="match status" value="1"/>
</dbReference>
<organism evidence="3 4">
    <name type="scientific">Algoriphagus aestuariicola</name>
    <dbReference type="NCBI Taxonomy" id="1852016"/>
    <lineage>
        <taxon>Bacteria</taxon>
        <taxon>Pseudomonadati</taxon>
        <taxon>Bacteroidota</taxon>
        <taxon>Cytophagia</taxon>
        <taxon>Cytophagales</taxon>
        <taxon>Cyclobacteriaceae</taxon>
        <taxon>Algoriphagus</taxon>
    </lineage>
</organism>
<dbReference type="Proteomes" id="UP000664698">
    <property type="component" value="Unassembled WGS sequence"/>
</dbReference>
<evidence type="ECO:0000313" key="3">
    <source>
        <dbReference type="EMBL" id="MBN7800890.1"/>
    </source>
</evidence>
<dbReference type="EMBL" id="JAFKCW010000002">
    <property type="protein sequence ID" value="MBN7800890.1"/>
    <property type="molecule type" value="Genomic_DNA"/>
</dbReference>
<reference evidence="3 4" key="1">
    <citation type="submission" date="2021-03" db="EMBL/GenBank/DDBJ databases">
        <title>novel species isolated from a fishpond in China.</title>
        <authorList>
            <person name="Lu H."/>
            <person name="Cai Z."/>
        </authorList>
    </citation>
    <scope>NUCLEOTIDE SEQUENCE [LARGE SCALE GENOMIC DNA]</scope>
    <source>
        <strain evidence="3 4">JCM 31546</strain>
    </source>
</reference>
<accession>A0ABS3BNK6</accession>
<dbReference type="SMART" id="SM00448">
    <property type="entry name" value="REC"/>
    <property type="match status" value="1"/>
</dbReference>
<comment type="caution">
    <text evidence="3">The sequence shown here is derived from an EMBL/GenBank/DDBJ whole genome shotgun (WGS) entry which is preliminary data.</text>
</comment>
<dbReference type="SUPFAM" id="SSF52172">
    <property type="entry name" value="CheY-like"/>
    <property type="match status" value="1"/>
</dbReference>
<feature type="domain" description="Response regulatory" evidence="2">
    <location>
        <begin position="10"/>
        <end position="138"/>
    </location>
</feature>
<dbReference type="Pfam" id="PF00072">
    <property type="entry name" value="Response_reg"/>
    <property type="match status" value="1"/>
</dbReference>